<keyword evidence="2" id="KW-1185">Reference proteome</keyword>
<reference evidence="1" key="1">
    <citation type="submission" date="2020-11" db="EMBL/GenBank/DDBJ databases">
        <title>Sequencing the genomes of 1000 actinobacteria strains.</title>
        <authorList>
            <person name="Klenk H.-P."/>
        </authorList>
    </citation>
    <scope>NUCLEOTIDE SEQUENCE</scope>
    <source>
        <strain evidence="1">DSM 43175</strain>
    </source>
</reference>
<dbReference type="Proteomes" id="UP000614047">
    <property type="component" value="Unassembled WGS sequence"/>
</dbReference>
<protein>
    <submittedName>
        <fullName evidence="1">Uncharacterized protein</fullName>
    </submittedName>
</protein>
<accession>A0A931GL93</accession>
<organism evidence="1 2">
    <name type="scientific">Actinomadura viridis</name>
    <dbReference type="NCBI Taxonomy" id="58110"/>
    <lineage>
        <taxon>Bacteria</taxon>
        <taxon>Bacillati</taxon>
        <taxon>Actinomycetota</taxon>
        <taxon>Actinomycetes</taxon>
        <taxon>Streptosporangiales</taxon>
        <taxon>Thermomonosporaceae</taxon>
        <taxon>Actinomadura</taxon>
    </lineage>
</organism>
<sequence length="460" mass="47596">MLATGLKKLTGGEPEAVGEALDLVAGLDDALVHGLARMGEARAAALAAFAGALGATPLGAAAGEAAGKAAAGSAGDEHVAVLAGGRAAVLGAVHDALLDRLDGALGRARASWEERPAPAEVPENLLVAARSWLRELAIAGWRGVDHDLVSGADRVIEGLWAEPALRRLAVLLDGLAAELRASCPVATMERVPARRWADLWTRAVLLARAGSWAGAAEPVSGRLLVLGVDVHEHGTAVQAQVHGVLEPAGGEPRLVRASVAAAKVDTIVGPAVWRMLNAHPVLLTALAERRALELTDMPLTAGGDLLWHEGRARPGEAADPFATARIRLGTATAPAVPPLDRHPVRIAEPVLLEGYKSDGRTVTLDGTALEVDTGRLPSCGPLTPALVKASTACIGLVRWDGGRWLLQPLAVRATVKKAPVEAHTGDWALGPTDPKVVKAEARAGDAVAVLRERAGRLLRK</sequence>
<comment type="caution">
    <text evidence="1">The sequence shown here is derived from an EMBL/GenBank/DDBJ whole genome shotgun (WGS) entry which is preliminary data.</text>
</comment>
<proteinExistence type="predicted"/>
<gene>
    <name evidence="1" type="ORF">IW256_005901</name>
</gene>
<name>A0A931GL93_9ACTN</name>
<evidence type="ECO:0000313" key="2">
    <source>
        <dbReference type="Proteomes" id="UP000614047"/>
    </source>
</evidence>
<dbReference type="RefSeq" id="WP_197014061.1">
    <property type="nucleotide sequence ID" value="NZ_JADOUA010000001.1"/>
</dbReference>
<dbReference type="AlphaFoldDB" id="A0A931GL93"/>
<evidence type="ECO:0000313" key="1">
    <source>
        <dbReference type="EMBL" id="MBG6091788.1"/>
    </source>
</evidence>
<dbReference type="EMBL" id="JADOUA010000001">
    <property type="protein sequence ID" value="MBG6091788.1"/>
    <property type="molecule type" value="Genomic_DNA"/>
</dbReference>